<dbReference type="RefSeq" id="XP_037898658.1">
    <property type="nucleotide sequence ID" value="XM_038042730.1"/>
</dbReference>
<evidence type="ECO:0000313" key="2">
    <source>
        <dbReference type="Proteomes" id="UP000092443"/>
    </source>
</evidence>
<dbReference type="KEGG" id="gfs:119643380"/>
<organism evidence="2 3">
    <name type="scientific">Glossina fuscipes</name>
    <dbReference type="NCBI Taxonomy" id="7396"/>
    <lineage>
        <taxon>Eukaryota</taxon>
        <taxon>Metazoa</taxon>
        <taxon>Ecdysozoa</taxon>
        <taxon>Arthropoda</taxon>
        <taxon>Hexapoda</taxon>
        <taxon>Insecta</taxon>
        <taxon>Pterygota</taxon>
        <taxon>Neoptera</taxon>
        <taxon>Endopterygota</taxon>
        <taxon>Diptera</taxon>
        <taxon>Brachycera</taxon>
        <taxon>Muscomorpha</taxon>
        <taxon>Hippoboscoidea</taxon>
        <taxon>Glossinidae</taxon>
        <taxon>Glossina</taxon>
    </lineage>
</organism>
<feature type="compositionally biased region" description="Basic and acidic residues" evidence="1">
    <location>
        <begin position="43"/>
        <end position="52"/>
    </location>
</feature>
<feature type="non-terminal residue" evidence="3">
    <location>
        <position position="237"/>
    </location>
</feature>
<accession>A0A9C5ZHD8</accession>
<feature type="compositionally biased region" description="Basic and acidic residues" evidence="1">
    <location>
        <begin position="103"/>
        <end position="114"/>
    </location>
</feature>
<keyword evidence="2" id="KW-1185">Reference proteome</keyword>
<dbReference type="Proteomes" id="UP000092443">
    <property type="component" value="Unplaced"/>
</dbReference>
<reference evidence="3" key="1">
    <citation type="submission" date="2025-08" db="UniProtKB">
        <authorList>
            <consortium name="RefSeq"/>
        </authorList>
    </citation>
    <scope>IDENTIFICATION</scope>
    <source>
        <tissue evidence="3">Whole body pupa</tissue>
    </source>
</reference>
<dbReference type="GeneID" id="119643380"/>
<evidence type="ECO:0000256" key="1">
    <source>
        <dbReference type="SAM" id="MobiDB-lite"/>
    </source>
</evidence>
<gene>
    <name evidence="3" type="primary">LOC119643380</name>
</gene>
<feature type="compositionally biased region" description="Polar residues" evidence="1">
    <location>
        <begin position="78"/>
        <end position="89"/>
    </location>
</feature>
<name>A0A9C5ZHD8_9MUSC</name>
<sequence>MSNNLRIRLKNPNGSVVAQRHVWIQLNCAVSMMTDHDRESLLSEKNNDKQEGSAEGDDINNDEFKENRIQKANLIESKWSSHVQNSTHSKSLKKNEVNANAQDKNDSGKKDASPKKQTLPFTMTNSQQIINHYAPLIISAVFKTMEKAPNRVIHYDTQGIYKQTPICNGENLANLLFRQSYQQKPSIMQSSTTIHHTYSKHNFFLQHQHQAALFATLQLKGILSRPEAQMLLIGLSK</sequence>
<feature type="region of interest" description="Disordered" evidence="1">
    <location>
        <begin position="43"/>
        <end position="63"/>
    </location>
</feature>
<protein>
    <submittedName>
        <fullName evidence="3">Uncharacterized protein LOC119643380</fullName>
    </submittedName>
</protein>
<evidence type="ECO:0000313" key="3">
    <source>
        <dbReference type="RefSeq" id="XP_037898658.1"/>
    </source>
</evidence>
<feature type="region of interest" description="Disordered" evidence="1">
    <location>
        <begin position="75"/>
        <end position="119"/>
    </location>
</feature>
<dbReference type="AlphaFoldDB" id="A0A9C5ZHD8"/>
<proteinExistence type="predicted"/>